<evidence type="ECO:0000313" key="3">
    <source>
        <dbReference type="Proteomes" id="UP000515160"/>
    </source>
</evidence>
<evidence type="ECO:0000259" key="2">
    <source>
        <dbReference type="PROSITE" id="PS51406"/>
    </source>
</evidence>
<dbReference type="OrthoDB" id="7871190at2759"/>
<dbReference type="InterPro" id="IPR002181">
    <property type="entry name" value="Fibrinogen_a/b/g_C_dom"/>
</dbReference>
<dbReference type="GO" id="GO:0005615">
    <property type="term" value="C:extracellular space"/>
    <property type="evidence" value="ECO:0007669"/>
    <property type="project" value="TreeGrafter"/>
</dbReference>
<dbReference type="PROSITE" id="PS51406">
    <property type="entry name" value="FIBRINOGEN_C_2"/>
    <property type="match status" value="1"/>
</dbReference>
<dbReference type="Gene3D" id="3.90.215.10">
    <property type="entry name" value="Gamma Fibrinogen, chain A, domain 1"/>
    <property type="match status" value="1"/>
</dbReference>
<dbReference type="Pfam" id="PF00147">
    <property type="entry name" value="Fibrinogen_C"/>
    <property type="match status" value="1"/>
</dbReference>
<evidence type="ECO:0000256" key="1">
    <source>
        <dbReference type="SAM" id="SignalP"/>
    </source>
</evidence>
<dbReference type="GeneID" id="117564384"/>
<dbReference type="SMART" id="SM00186">
    <property type="entry name" value="FBG"/>
    <property type="match status" value="1"/>
</dbReference>
<dbReference type="Proteomes" id="UP000515160">
    <property type="component" value="Chromosome 2L"/>
</dbReference>
<feature type="signal peptide" evidence="1">
    <location>
        <begin position="1"/>
        <end position="19"/>
    </location>
</feature>
<dbReference type="PANTHER" id="PTHR19143:SF327">
    <property type="entry name" value="FI21813P1-RELATED"/>
    <property type="match status" value="1"/>
</dbReference>
<dbReference type="PANTHER" id="PTHR19143">
    <property type="entry name" value="FIBRINOGEN/TENASCIN/ANGIOPOEITIN"/>
    <property type="match status" value="1"/>
</dbReference>
<keyword evidence="1" id="KW-0732">Signal</keyword>
<accession>A0A6P8W6D6</accession>
<organism evidence="3 4">
    <name type="scientific">Drosophila albomicans</name>
    <name type="common">Fruit fly</name>
    <dbReference type="NCBI Taxonomy" id="7291"/>
    <lineage>
        <taxon>Eukaryota</taxon>
        <taxon>Metazoa</taxon>
        <taxon>Ecdysozoa</taxon>
        <taxon>Arthropoda</taxon>
        <taxon>Hexapoda</taxon>
        <taxon>Insecta</taxon>
        <taxon>Pterygota</taxon>
        <taxon>Neoptera</taxon>
        <taxon>Endopterygota</taxon>
        <taxon>Diptera</taxon>
        <taxon>Brachycera</taxon>
        <taxon>Muscomorpha</taxon>
        <taxon>Ephydroidea</taxon>
        <taxon>Drosophilidae</taxon>
        <taxon>Drosophila</taxon>
    </lineage>
</organism>
<name>A0A6P8W6D6_DROAB</name>
<gene>
    <name evidence="4" type="primary">LOC117564384</name>
</gene>
<dbReference type="AlphaFoldDB" id="A0A6P8W6D6"/>
<protein>
    <submittedName>
        <fullName evidence="4">Fibroleukin-like</fullName>
    </submittedName>
</protein>
<feature type="chain" id="PRO_5027610823" evidence="1">
    <location>
        <begin position="20"/>
        <end position="291"/>
    </location>
</feature>
<reference evidence="4" key="1">
    <citation type="submission" date="2025-08" db="UniProtKB">
        <authorList>
            <consortium name="RefSeq"/>
        </authorList>
    </citation>
    <scope>IDENTIFICATION</scope>
    <source>
        <strain evidence="4">15112-1751.03</strain>
        <tissue evidence="4">Whole Adult</tissue>
    </source>
</reference>
<proteinExistence type="predicted"/>
<dbReference type="InterPro" id="IPR036056">
    <property type="entry name" value="Fibrinogen-like_C"/>
</dbReference>
<feature type="domain" description="Fibrinogen C-terminal" evidence="2">
    <location>
        <begin position="68"/>
        <end position="266"/>
    </location>
</feature>
<dbReference type="SUPFAM" id="SSF56496">
    <property type="entry name" value="Fibrinogen C-terminal domain-like"/>
    <property type="match status" value="1"/>
</dbReference>
<dbReference type="InterPro" id="IPR050373">
    <property type="entry name" value="Fibrinogen_C-term_domain"/>
</dbReference>
<dbReference type="InterPro" id="IPR014716">
    <property type="entry name" value="Fibrinogen_a/b/g_C_1"/>
</dbReference>
<evidence type="ECO:0000313" key="4">
    <source>
        <dbReference type="RefSeq" id="XP_034098994.1"/>
    </source>
</evidence>
<keyword evidence="3" id="KW-1185">Reference proteome</keyword>
<dbReference type="RefSeq" id="XP_034098994.1">
    <property type="nucleotide sequence ID" value="XM_034243103.2"/>
</dbReference>
<sequence>MKRLAKLVIILLACAQINADNSVDQGKRIEMNNANIRLKTQIADAVNEINIIKSLEEMKTVLTALRPEMLKIYPTYCLPDGKTAGTHSIQLSDKTIQVICDAATAGPGWIIIQRRIDDDVKFDRSFEEYKDGFGNLENSFFIGLRNLYALLSVQQHELFIALESLSGETRYDRYNNFKIANENARFKLLSLGDYNGTAGNGLHNSLGNKFLGYGSAIITDEKVTNNGWWIDEDRNGLESNLNAIISQWNTWPVSFKSVKIMIRPIMQTNPSCEAKKEVQSFGTKVRDWLGY</sequence>